<keyword evidence="5" id="KW-0547">Nucleotide-binding</keyword>
<reference evidence="10 11" key="1">
    <citation type="submission" date="2020-03" db="EMBL/GenBank/DDBJ databases">
        <authorList>
            <person name="Wang L."/>
            <person name="He N."/>
            <person name="Li Y."/>
            <person name="Fang Y."/>
            <person name="Zhang F."/>
        </authorList>
    </citation>
    <scope>NUCLEOTIDE SEQUENCE [LARGE SCALE GENOMIC DNA]</scope>
    <source>
        <strain evidence="10 11">36D10-4-7</strain>
    </source>
</reference>
<dbReference type="PANTHER" id="PTHR41523">
    <property type="entry name" value="TWO-COMPONENT SYSTEM SENSOR PROTEIN"/>
    <property type="match status" value="1"/>
</dbReference>
<dbReference type="SMART" id="SM00065">
    <property type="entry name" value="GAF"/>
    <property type="match status" value="1"/>
</dbReference>
<comment type="catalytic activity">
    <reaction evidence="1">
        <text>ATP + protein L-histidine = ADP + protein N-phospho-L-histidine.</text>
        <dbReference type="EC" id="2.7.13.3"/>
    </reaction>
</comment>
<gene>
    <name evidence="10" type="ORF">HBH26_13030</name>
</gene>
<evidence type="ECO:0000256" key="7">
    <source>
        <dbReference type="ARBA" id="ARBA00022840"/>
    </source>
</evidence>
<dbReference type="InterPro" id="IPR011102">
    <property type="entry name" value="Sig_transdc_His_kinase_HWE"/>
</dbReference>
<dbReference type="EC" id="2.7.13.3" evidence="2"/>
<dbReference type="InterPro" id="IPR035965">
    <property type="entry name" value="PAS-like_dom_sf"/>
</dbReference>
<protein>
    <recommendedName>
        <fullName evidence="2">histidine kinase</fullName>
        <ecNumber evidence="2">2.7.13.3</ecNumber>
    </recommendedName>
</protein>
<dbReference type="EMBL" id="JAAVJH010000007">
    <property type="protein sequence ID" value="NJR79507.1"/>
    <property type="molecule type" value="Genomic_DNA"/>
</dbReference>
<name>A0ABX1CSW6_9SPHN</name>
<evidence type="ECO:0000259" key="8">
    <source>
        <dbReference type="SMART" id="SM00065"/>
    </source>
</evidence>
<dbReference type="SUPFAM" id="SSF55781">
    <property type="entry name" value="GAF domain-like"/>
    <property type="match status" value="1"/>
</dbReference>
<evidence type="ECO:0000313" key="11">
    <source>
        <dbReference type="Proteomes" id="UP000732399"/>
    </source>
</evidence>
<evidence type="ECO:0000256" key="6">
    <source>
        <dbReference type="ARBA" id="ARBA00022777"/>
    </source>
</evidence>
<evidence type="ECO:0000256" key="2">
    <source>
        <dbReference type="ARBA" id="ARBA00012438"/>
    </source>
</evidence>
<dbReference type="InterPro" id="IPR003018">
    <property type="entry name" value="GAF"/>
</dbReference>
<dbReference type="Pfam" id="PF08448">
    <property type="entry name" value="PAS_4"/>
    <property type="match status" value="2"/>
</dbReference>
<organism evidence="10 11">
    <name type="scientific">Sphingomonas corticis</name>
    <dbReference type="NCBI Taxonomy" id="2722791"/>
    <lineage>
        <taxon>Bacteria</taxon>
        <taxon>Pseudomonadati</taxon>
        <taxon>Pseudomonadota</taxon>
        <taxon>Alphaproteobacteria</taxon>
        <taxon>Sphingomonadales</taxon>
        <taxon>Sphingomonadaceae</taxon>
        <taxon>Sphingomonas</taxon>
    </lineage>
</organism>
<dbReference type="Gene3D" id="3.30.450.40">
    <property type="match status" value="1"/>
</dbReference>
<dbReference type="RefSeq" id="WP_168135057.1">
    <property type="nucleotide sequence ID" value="NZ_JAAVJH010000007.1"/>
</dbReference>
<keyword evidence="11" id="KW-1185">Reference proteome</keyword>
<dbReference type="Gene3D" id="3.30.565.10">
    <property type="entry name" value="Histidine kinase-like ATPase, C-terminal domain"/>
    <property type="match status" value="1"/>
</dbReference>
<dbReference type="Pfam" id="PF07536">
    <property type="entry name" value="HWE_HK"/>
    <property type="match status" value="1"/>
</dbReference>
<dbReference type="InterPro" id="IPR000014">
    <property type="entry name" value="PAS"/>
</dbReference>
<dbReference type="Proteomes" id="UP000732399">
    <property type="component" value="Unassembled WGS sequence"/>
</dbReference>
<dbReference type="CDD" id="cd00130">
    <property type="entry name" value="PAS"/>
    <property type="match status" value="1"/>
</dbReference>
<feature type="domain" description="GAF" evidence="8">
    <location>
        <begin position="321"/>
        <end position="464"/>
    </location>
</feature>
<evidence type="ECO:0000313" key="10">
    <source>
        <dbReference type="EMBL" id="NJR79507.1"/>
    </source>
</evidence>
<comment type="caution">
    <text evidence="10">The sequence shown here is derived from an EMBL/GenBank/DDBJ whole genome shotgun (WGS) entry which is preliminary data.</text>
</comment>
<evidence type="ECO:0000256" key="3">
    <source>
        <dbReference type="ARBA" id="ARBA00022553"/>
    </source>
</evidence>
<evidence type="ECO:0000259" key="9">
    <source>
        <dbReference type="SMART" id="SM00911"/>
    </source>
</evidence>
<evidence type="ECO:0000256" key="5">
    <source>
        <dbReference type="ARBA" id="ARBA00022741"/>
    </source>
</evidence>
<sequence>MGAIEHGCGNDVVQGGSEHAPATDVKDLLRTRDWAATPLGPVADWPQSLRTAVDLMIASGYAMCLAWGPDRTFLYNQAYAGILGRRHPRVFGAPFVDVWPEVWSEIEPLVDRTFAGETSTFDDMPLMMTRNGYPEETWWSFSYSPVRDETGAVAGLLNVTLETTSRVLVERERDAATRDLRDSEAKWRSVFETLQEGFVLGELVRDEHGHVVDWRYDEVNDAWYDLMGVPRGQAVGRTIRQVFPGIEEAWVREMAQVVERDRSVRFTRQLGSSGRWYDGVTQRAGGDRFTVIFTEVTERVLRERRQAALIDLNDRLHEETTVAAIASAASAILAAALHADCGGYGEVDAVAGTVTIAQEWAAGDEVSLAGTWPIADFATSVEELAEGRLLDRADAPLRGRVRQACGEGAMVLAPIIERGVPAAILYLGTRRPRAWTREELHFVGEVADRLRLAIGRTRAEEQQEVLNGELAHRIKNTLSVVQAIAMQTLAGKADATSVEEFGSRLKALSSAHDVLLTRSWSAAGLREVAQGALSTVAGNRVTLSGPELMIGSRPAMSLSLLLHELATNAVKYGALRVPEGEVELAWAIACEGGVEMLTLRWTERGGPPVTPPTRTGFGSRIIRMGLTGSGGVQVRYDTSGLSVEMRAPIDQIGQG</sequence>
<accession>A0ABX1CSW6</accession>
<keyword evidence="3" id="KW-0597">Phosphoprotein</keyword>
<evidence type="ECO:0000256" key="1">
    <source>
        <dbReference type="ARBA" id="ARBA00000085"/>
    </source>
</evidence>
<dbReference type="Pfam" id="PF01590">
    <property type="entry name" value="GAF"/>
    <property type="match status" value="1"/>
</dbReference>
<dbReference type="Gene3D" id="3.30.450.20">
    <property type="entry name" value="PAS domain"/>
    <property type="match status" value="2"/>
</dbReference>
<dbReference type="InterPro" id="IPR029016">
    <property type="entry name" value="GAF-like_dom_sf"/>
</dbReference>
<keyword evidence="4" id="KW-0808">Transferase</keyword>
<keyword evidence="6" id="KW-0418">Kinase</keyword>
<dbReference type="InterPro" id="IPR036890">
    <property type="entry name" value="HATPase_C_sf"/>
</dbReference>
<proteinExistence type="predicted"/>
<dbReference type="SUPFAM" id="SSF55785">
    <property type="entry name" value="PYP-like sensor domain (PAS domain)"/>
    <property type="match status" value="2"/>
</dbReference>
<feature type="domain" description="Signal transduction histidine kinase HWE region" evidence="9">
    <location>
        <begin position="469"/>
        <end position="547"/>
    </location>
</feature>
<dbReference type="PANTHER" id="PTHR41523:SF7">
    <property type="entry name" value="HISTIDINE KINASE"/>
    <property type="match status" value="1"/>
</dbReference>
<evidence type="ECO:0000256" key="4">
    <source>
        <dbReference type="ARBA" id="ARBA00022679"/>
    </source>
</evidence>
<dbReference type="SMART" id="SM00911">
    <property type="entry name" value="HWE_HK"/>
    <property type="match status" value="1"/>
</dbReference>
<dbReference type="InterPro" id="IPR013656">
    <property type="entry name" value="PAS_4"/>
</dbReference>
<keyword evidence="7" id="KW-0067">ATP-binding</keyword>